<evidence type="ECO:0000313" key="8">
    <source>
        <dbReference type="EMBL" id="PRW45617.1"/>
    </source>
</evidence>
<evidence type="ECO:0000256" key="2">
    <source>
        <dbReference type="ARBA" id="ARBA00022692"/>
    </source>
</evidence>
<gene>
    <name evidence="8" type="ORF">C2E21_5922</name>
</gene>
<dbReference type="PANTHER" id="PTHR13605:SF4">
    <property type="entry name" value="ER MEMBRANE PROTEIN COMPLEX SUBUNIT 7"/>
    <property type="match status" value="1"/>
</dbReference>
<name>A0A2P6TMP9_CHLSO</name>
<dbReference type="EMBL" id="LHPG02000011">
    <property type="protein sequence ID" value="PRW45617.1"/>
    <property type="molecule type" value="Genomic_DNA"/>
</dbReference>
<reference evidence="8 9" key="1">
    <citation type="journal article" date="2018" name="Plant J.">
        <title>Genome sequences of Chlorella sorokiniana UTEX 1602 and Micractinium conductrix SAG 241.80: implications to maltose excretion by a green alga.</title>
        <authorList>
            <person name="Arriola M.B."/>
            <person name="Velmurugan N."/>
            <person name="Zhang Y."/>
            <person name="Plunkett M.H."/>
            <person name="Hondzo H."/>
            <person name="Barney B.M."/>
        </authorList>
    </citation>
    <scope>NUCLEOTIDE SEQUENCE [LARGE SCALE GENOMIC DNA]</scope>
    <source>
        <strain evidence="9">UTEX 1602</strain>
    </source>
</reference>
<dbReference type="PANTHER" id="PTHR13605">
    <property type="entry name" value="ER MEMBRANE PROTEIN COMPLEX SUBUNIT 7"/>
    <property type="match status" value="1"/>
</dbReference>
<dbReference type="Proteomes" id="UP000239899">
    <property type="component" value="Unassembled WGS sequence"/>
</dbReference>
<dbReference type="STRING" id="3076.A0A2P6TMP9"/>
<dbReference type="Pfam" id="PF09430">
    <property type="entry name" value="EMC7_beta-sandw"/>
    <property type="match status" value="1"/>
</dbReference>
<keyword evidence="5" id="KW-0472">Membrane</keyword>
<dbReference type="InterPro" id="IPR039163">
    <property type="entry name" value="EMC7"/>
</dbReference>
<dbReference type="AlphaFoldDB" id="A0A2P6TMP9"/>
<dbReference type="InterPro" id="IPR019008">
    <property type="entry name" value="Beta_sandwich_EMC7"/>
</dbReference>
<dbReference type="OrthoDB" id="27095at2759"/>
<keyword evidence="3 6" id="KW-0732">Signal</keyword>
<dbReference type="GO" id="GO:0072546">
    <property type="term" value="C:EMC complex"/>
    <property type="evidence" value="ECO:0007669"/>
    <property type="project" value="TreeGrafter"/>
</dbReference>
<feature type="signal peptide" evidence="6">
    <location>
        <begin position="1"/>
        <end position="17"/>
    </location>
</feature>
<evidence type="ECO:0000313" key="9">
    <source>
        <dbReference type="Proteomes" id="UP000239899"/>
    </source>
</evidence>
<comment type="subcellular location">
    <subcellularLocation>
        <location evidence="1">Membrane</location>
        <topology evidence="1">Single-pass membrane protein</topology>
    </subcellularLocation>
</comment>
<evidence type="ECO:0000256" key="3">
    <source>
        <dbReference type="ARBA" id="ARBA00022729"/>
    </source>
</evidence>
<keyword evidence="9" id="KW-1185">Reference proteome</keyword>
<accession>A0A2P6TMP9</accession>
<evidence type="ECO:0000256" key="5">
    <source>
        <dbReference type="ARBA" id="ARBA00023136"/>
    </source>
</evidence>
<keyword evidence="2" id="KW-0812">Transmembrane</keyword>
<evidence type="ECO:0000259" key="7">
    <source>
        <dbReference type="Pfam" id="PF09430"/>
    </source>
</evidence>
<protein>
    <submittedName>
        <fullName evidence="8">ER membrane complex subunit 7-like protein</fullName>
    </submittedName>
</protein>
<comment type="caution">
    <text evidence="8">The sequence shown here is derived from an EMBL/GenBank/DDBJ whole genome shotgun (WGS) entry which is preliminary data.</text>
</comment>
<evidence type="ECO:0000256" key="6">
    <source>
        <dbReference type="SAM" id="SignalP"/>
    </source>
</evidence>
<keyword evidence="4" id="KW-1133">Transmembrane helix</keyword>
<feature type="domain" description="ER membrane protein complex subunit 7 beta-sandwich" evidence="7">
    <location>
        <begin position="39"/>
        <end position="146"/>
    </location>
</feature>
<proteinExistence type="predicted"/>
<evidence type="ECO:0000256" key="4">
    <source>
        <dbReference type="ARBA" id="ARBA00022989"/>
    </source>
</evidence>
<sequence>MRALTLLLVLLAPLASAEEAQQWLPVAGKVALLPDGALAGVEVWLQLEGGRRLVAFPLHDGSFTFSRVPLGVHTLGVEHRTLVFPAVKLDVGAARKGKVTAAAADVPGQPALSYPLLLRPLAQMEYFEKRQGFNLIAFLKTPYGMMAGFMLFSVFIMPKLKVDPEELAEMKEEQAKVAGRVKDKFSGRRRNE</sequence>
<organism evidence="8 9">
    <name type="scientific">Chlorella sorokiniana</name>
    <name type="common">Freshwater green alga</name>
    <dbReference type="NCBI Taxonomy" id="3076"/>
    <lineage>
        <taxon>Eukaryota</taxon>
        <taxon>Viridiplantae</taxon>
        <taxon>Chlorophyta</taxon>
        <taxon>core chlorophytes</taxon>
        <taxon>Trebouxiophyceae</taxon>
        <taxon>Chlorellales</taxon>
        <taxon>Chlorellaceae</taxon>
        <taxon>Chlorella clade</taxon>
        <taxon>Chlorella</taxon>
    </lineage>
</organism>
<evidence type="ECO:0000256" key="1">
    <source>
        <dbReference type="ARBA" id="ARBA00004167"/>
    </source>
</evidence>
<feature type="chain" id="PRO_5015140463" evidence="6">
    <location>
        <begin position="18"/>
        <end position="192"/>
    </location>
</feature>